<evidence type="ECO:0000256" key="11">
    <source>
        <dbReference type="ARBA" id="ARBA00022759"/>
    </source>
</evidence>
<comment type="caution">
    <text evidence="19">The sequence shown here is derived from an EMBL/GenBank/DDBJ whole genome shotgun (WGS) entry which is preliminary data.</text>
</comment>
<dbReference type="HAMAP" id="MF_00052_B">
    <property type="entry name" value="RNase_HII_B"/>
    <property type="match status" value="1"/>
</dbReference>
<dbReference type="PANTHER" id="PTHR10954:SF18">
    <property type="entry name" value="RIBONUCLEASE HII"/>
    <property type="match status" value="1"/>
</dbReference>
<protein>
    <recommendedName>
        <fullName evidence="7 14">Ribonuclease HII</fullName>
        <shortName evidence="14">RNase HII</shortName>
        <ecNumber evidence="6 14">3.1.26.4</ecNumber>
    </recommendedName>
</protein>
<dbReference type="GO" id="GO:0043137">
    <property type="term" value="P:DNA replication, removal of RNA primer"/>
    <property type="evidence" value="ECO:0007669"/>
    <property type="project" value="TreeGrafter"/>
</dbReference>
<dbReference type="AlphaFoldDB" id="A0A2M7D7T5"/>
<dbReference type="InterPro" id="IPR001352">
    <property type="entry name" value="RNase_HII/HIII"/>
</dbReference>
<evidence type="ECO:0000256" key="15">
    <source>
        <dbReference type="PROSITE-ProRule" id="PRU01319"/>
    </source>
</evidence>
<evidence type="ECO:0000313" key="19">
    <source>
        <dbReference type="EMBL" id="PIV42544.1"/>
    </source>
</evidence>
<dbReference type="Gene3D" id="3.30.420.10">
    <property type="entry name" value="Ribonuclease H-like superfamily/Ribonuclease H"/>
    <property type="match status" value="1"/>
</dbReference>
<evidence type="ECO:0000256" key="16">
    <source>
        <dbReference type="RuleBase" id="RU003515"/>
    </source>
</evidence>
<dbReference type="CDD" id="cd07182">
    <property type="entry name" value="RNase_HII_bacteria_HII_like"/>
    <property type="match status" value="1"/>
</dbReference>
<evidence type="ECO:0000256" key="10">
    <source>
        <dbReference type="ARBA" id="ARBA00022723"/>
    </source>
</evidence>
<reference evidence="20" key="1">
    <citation type="submission" date="2017-09" db="EMBL/GenBank/DDBJ databases">
        <title>Depth-based differentiation of microbial function through sediment-hosted aquifers and enrichment of novel symbionts in the deep terrestrial subsurface.</title>
        <authorList>
            <person name="Probst A.J."/>
            <person name="Ladd B."/>
            <person name="Jarett J.K."/>
            <person name="Geller-Mcgrath D.E."/>
            <person name="Sieber C.M.K."/>
            <person name="Emerson J.B."/>
            <person name="Anantharaman K."/>
            <person name="Thomas B.C."/>
            <person name="Malmstrom R."/>
            <person name="Stieglmeier M."/>
            <person name="Klingl A."/>
            <person name="Woyke T."/>
            <person name="Ryan C.M."/>
            <person name="Banfield J.F."/>
        </authorList>
    </citation>
    <scope>NUCLEOTIDE SEQUENCE [LARGE SCALE GENOMIC DNA]</scope>
</reference>
<dbReference type="NCBIfam" id="NF000595">
    <property type="entry name" value="PRK00015.1-3"/>
    <property type="match status" value="1"/>
</dbReference>
<evidence type="ECO:0000256" key="8">
    <source>
        <dbReference type="ARBA" id="ARBA00022490"/>
    </source>
</evidence>
<evidence type="ECO:0000256" key="4">
    <source>
        <dbReference type="ARBA" id="ARBA00004496"/>
    </source>
</evidence>
<evidence type="ECO:0000256" key="13">
    <source>
        <dbReference type="ARBA" id="ARBA00023211"/>
    </source>
</evidence>
<evidence type="ECO:0000256" key="9">
    <source>
        <dbReference type="ARBA" id="ARBA00022722"/>
    </source>
</evidence>
<evidence type="ECO:0000256" key="5">
    <source>
        <dbReference type="ARBA" id="ARBA00007383"/>
    </source>
</evidence>
<evidence type="ECO:0000256" key="12">
    <source>
        <dbReference type="ARBA" id="ARBA00022801"/>
    </source>
</evidence>
<feature type="binding site" evidence="14 15">
    <location>
        <position position="25"/>
    </location>
    <ligand>
        <name>a divalent metal cation</name>
        <dbReference type="ChEBI" id="CHEBI:60240"/>
    </ligand>
</feature>
<keyword evidence="9 14" id="KW-0540">Nuclease</keyword>
<dbReference type="Proteomes" id="UP000230304">
    <property type="component" value="Unassembled WGS sequence"/>
</dbReference>
<dbReference type="GO" id="GO:0030145">
    <property type="term" value="F:manganese ion binding"/>
    <property type="evidence" value="ECO:0007669"/>
    <property type="project" value="UniProtKB-UniRule"/>
</dbReference>
<organism evidence="19 20">
    <name type="scientific">Candidatus Nealsonbacteria bacterium CG02_land_8_20_14_3_00_40_11</name>
    <dbReference type="NCBI Taxonomy" id="1974700"/>
    <lineage>
        <taxon>Bacteria</taxon>
        <taxon>Candidatus Nealsoniibacteriota</taxon>
    </lineage>
</organism>
<dbReference type="PROSITE" id="PS51975">
    <property type="entry name" value="RNASE_H_2"/>
    <property type="match status" value="1"/>
</dbReference>
<feature type="domain" description="RNase H type-2" evidence="18">
    <location>
        <begin position="18"/>
        <end position="209"/>
    </location>
</feature>
<feature type="binding site" evidence="14 15">
    <location>
        <position position="118"/>
    </location>
    <ligand>
        <name>a divalent metal cation</name>
        <dbReference type="ChEBI" id="CHEBI:60240"/>
    </ligand>
</feature>
<keyword evidence="13 14" id="KW-0464">Manganese</keyword>
<dbReference type="SUPFAM" id="SSF53098">
    <property type="entry name" value="Ribonuclease H-like"/>
    <property type="match status" value="1"/>
</dbReference>
<dbReference type="InterPro" id="IPR024567">
    <property type="entry name" value="RNase_HII/HIII_dom"/>
</dbReference>
<comment type="similarity">
    <text evidence="5 14 16">Belongs to the RNase HII family.</text>
</comment>
<keyword evidence="10 14" id="KW-0479">Metal-binding</keyword>
<evidence type="ECO:0000313" key="20">
    <source>
        <dbReference type="Proteomes" id="UP000230304"/>
    </source>
</evidence>
<dbReference type="EC" id="3.1.26.4" evidence="6 14"/>
<evidence type="ECO:0000256" key="7">
    <source>
        <dbReference type="ARBA" id="ARBA00019179"/>
    </source>
</evidence>
<feature type="region of interest" description="Disordered" evidence="17">
    <location>
        <begin position="1"/>
        <end position="23"/>
    </location>
</feature>
<dbReference type="GO" id="GO:0003723">
    <property type="term" value="F:RNA binding"/>
    <property type="evidence" value="ECO:0007669"/>
    <property type="project" value="UniProtKB-UniRule"/>
</dbReference>
<dbReference type="EMBL" id="PEUA01000044">
    <property type="protein sequence ID" value="PIV42544.1"/>
    <property type="molecule type" value="Genomic_DNA"/>
</dbReference>
<name>A0A2M7D7T5_9BACT</name>
<comment type="function">
    <text evidence="3 14 16">Endonuclease that specifically degrades the RNA of RNA-DNA hybrids.</text>
</comment>
<dbReference type="InterPro" id="IPR022898">
    <property type="entry name" value="RNase_HII"/>
</dbReference>
<feature type="binding site" evidence="14 15">
    <location>
        <position position="24"/>
    </location>
    <ligand>
        <name>a divalent metal cation</name>
        <dbReference type="ChEBI" id="CHEBI:60240"/>
    </ligand>
</feature>
<dbReference type="Pfam" id="PF01351">
    <property type="entry name" value="RNase_HII"/>
    <property type="match status" value="1"/>
</dbReference>
<dbReference type="GO" id="GO:0004523">
    <property type="term" value="F:RNA-DNA hybrid ribonuclease activity"/>
    <property type="evidence" value="ECO:0007669"/>
    <property type="project" value="UniProtKB-UniRule"/>
</dbReference>
<dbReference type="InterPro" id="IPR036397">
    <property type="entry name" value="RNaseH_sf"/>
</dbReference>
<sequence length="212" mass="24524">MRNPNFQEEKKLRRKGFKRVAGSDEAGRGPLAGPVVAAAVIIQNTKYKILNTKIRDSKQLSAKQRDKFYDLITKNKNIKWGIGVVSERIIDRINILEATKLAMAKAVKKLKVDFLLLDGNFKINSKILQKSIIKGDERVFSIAAASILAKVARDRIMVRYHKKYPRYRFDMHKGYPTKYHCKMIRKYGPCKIHRRSFAPIKFEIRISKSETN</sequence>
<comment type="cofactor">
    <cofactor evidence="14 15">
        <name>Mn(2+)</name>
        <dbReference type="ChEBI" id="CHEBI:29035"/>
    </cofactor>
    <cofactor evidence="14 15">
        <name>Mg(2+)</name>
        <dbReference type="ChEBI" id="CHEBI:18420"/>
    </cofactor>
    <text evidence="14 15">Manganese or magnesium. Binds 1 divalent metal ion per monomer in the absence of substrate. May bind a second metal ion after substrate binding.</text>
</comment>
<comment type="catalytic activity">
    <reaction evidence="1 14 15 16">
        <text>Endonucleolytic cleavage to 5'-phosphomonoester.</text>
        <dbReference type="EC" id="3.1.26.4"/>
    </reaction>
</comment>
<dbReference type="InterPro" id="IPR012337">
    <property type="entry name" value="RNaseH-like_sf"/>
</dbReference>
<evidence type="ECO:0000256" key="14">
    <source>
        <dbReference type="HAMAP-Rule" id="MF_00052"/>
    </source>
</evidence>
<evidence type="ECO:0000256" key="2">
    <source>
        <dbReference type="ARBA" id="ARBA00001946"/>
    </source>
</evidence>
<keyword evidence="12 14" id="KW-0378">Hydrolase</keyword>
<dbReference type="GO" id="GO:0006298">
    <property type="term" value="P:mismatch repair"/>
    <property type="evidence" value="ECO:0007669"/>
    <property type="project" value="TreeGrafter"/>
</dbReference>
<comment type="cofactor">
    <cofactor evidence="2">
        <name>Mg(2+)</name>
        <dbReference type="ChEBI" id="CHEBI:18420"/>
    </cofactor>
</comment>
<proteinExistence type="inferred from homology"/>
<dbReference type="GO" id="GO:0005737">
    <property type="term" value="C:cytoplasm"/>
    <property type="evidence" value="ECO:0007669"/>
    <property type="project" value="UniProtKB-SubCell"/>
</dbReference>
<evidence type="ECO:0000259" key="18">
    <source>
        <dbReference type="PROSITE" id="PS51975"/>
    </source>
</evidence>
<gene>
    <name evidence="14" type="primary">rnhB</name>
    <name evidence="19" type="ORF">COS26_01910</name>
</gene>
<evidence type="ECO:0000256" key="17">
    <source>
        <dbReference type="SAM" id="MobiDB-lite"/>
    </source>
</evidence>
<evidence type="ECO:0000256" key="3">
    <source>
        <dbReference type="ARBA" id="ARBA00004065"/>
    </source>
</evidence>
<comment type="subcellular location">
    <subcellularLocation>
        <location evidence="4 14">Cytoplasm</location>
    </subcellularLocation>
</comment>
<dbReference type="NCBIfam" id="NF000594">
    <property type="entry name" value="PRK00015.1-1"/>
    <property type="match status" value="1"/>
</dbReference>
<keyword evidence="8 14" id="KW-0963">Cytoplasm</keyword>
<dbReference type="GO" id="GO:0032299">
    <property type="term" value="C:ribonuclease H2 complex"/>
    <property type="evidence" value="ECO:0007669"/>
    <property type="project" value="TreeGrafter"/>
</dbReference>
<accession>A0A2M7D7T5</accession>
<keyword evidence="11 14" id="KW-0255">Endonuclease</keyword>
<evidence type="ECO:0000256" key="6">
    <source>
        <dbReference type="ARBA" id="ARBA00012180"/>
    </source>
</evidence>
<evidence type="ECO:0000256" key="1">
    <source>
        <dbReference type="ARBA" id="ARBA00000077"/>
    </source>
</evidence>
<dbReference type="PANTHER" id="PTHR10954">
    <property type="entry name" value="RIBONUCLEASE H2 SUBUNIT A"/>
    <property type="match status" value="1"/>
</dbReference>